<dbReference type="AlphaFoldDB" id="A0A6L9SF69"/>
<name>A0A6L9SF69_9ACTN</name>
<dbReference type="Proteomes" id="UP000475214">
    <property type="component" value="Unassembled WGS sequence"/>
</dbReference>
<reference evidence="1 2" key="1">
    <citation type="submission" date="2020-02" db="EMBL/GenBank/DDBJ databases">
        <authorList>
            <person name="Li X.-J."/>
            <person name="Han X.-M."/>
        </authorList>
    </citation>
    <scope>NUCLEOTIDE SEQUENCE [LARGE SCALE GENOMIC DNA]</scope>
    <source>
        <strain evidence="1 2">CCTCC AB 2017055</strain>
    </source>
</reference>
<evidence type="ECO:0000313" key="2">
    <source>
        <dbReference type="Proteomes" id="UP000475214"/>
    </source>
</evidence>
<proteinExistence type="predicted"/>
<dbReference type="EMBL" id="JAAGOA010000019">
    <property type="protein sequence ID" value="NEE03122.1"/>
    <property type="molecule type" value="Genomic_DNA"/>
</dbReference>
<dbReference type="RefSeq" id="WP_163742383.1">
    <property type="nucleotide sequence ID" value="NZ_JAAGOA010000019.1"/>
</dbReference>
<sequence>MLATAIDGTTAMTMIADRIAGEHPYGAPRHEVLPVDIRTRDASRAHLRPVTTVTQR</sequence>
<evidence type="ECO:0000313" key="1">
    <source>
        <dbReference type="EMBL" id="NEE03122.1"/>
    </source>
</evidence>
<organism evidence="1 2">
    <name type="scientific">Phytoactinopolyspora halotolerans</name>
    <dbReference type="NCBI Taxonomy" id="1981512"/>
    <lineage>
        <taxon>Bacteria</taxon>
        <taxon>Bacillati</taxon>
        <taxon>Actinomycetota</taxon>
        <taxon>Actinomycetes</taxon>
        <taxon>Jiangellales</taxon>
        <taxon>Jiangellaceae</taxon>
        <taxon>Phytoactinopolyspora</taxon>
    </lineage>
</organism>
<keyword evidence="2" id="KW-1185">Reference proteome</keyword>
<protein>
    <submittedName>
        <fullName evidence="1">Uncharacterized protein</fullName>
    </submittedName>
</protein>
<gene>
    <name evidence="1" type="ORF">G1H10_23435</name>
</gene>
<accession>A0A6L9SF69</accession>
<comment type="caution">
    <text evidence="1">The sequence shown here is derived from an EMBL/GenBank/DDBJ whole genome shotgun (WGS) entry which is preliminary data.</text>
</comment>